<keyword evidence="2" id="KW-1185">Reference proteome</keyword>
<comment type="caution">
    <text evidence="1">The sequence shown here is derived from an EMBL/GenBank/DDBJ whole genome shotgun (WGS) entry which is preliminary data.</text>
</comment>
<dbReference type="EMBL" id="CAJPDS010000009">
    <property type="protein sequence ID" value="CAF9910734.1"/>
    <property type="molecule type" value="Genomic_DNA"/>
</dbReference>
<dbReference type="Proteomes" id="UP000664521">
    <property type="component" value="Unassembled WGS sequence"/>
</dbReference>
<organism evidence="1 2">
    <name type="scientific">Heterodermia speciosa</name>
    <dbReference type="NCBI Taxonomy" id="116794"/>
    <lineage>
        <taxon>Eukaryota</taxon>
        <taxon>Fungi</taxon>
        <taxon>Dikarya</taxon>
        <taxon>Ascomycota</taxon>
        <taxon>Pezizomycotina</taxon>
        <taxon>Lecanoromycetes</taxon>
        <taxon>OSLEUM clade</taxon>
        <taxon>Lecanoromycetidae</taxon>
        <taxon>Caliciales</taxon>
        <taxon>Physciaceae</taxon>
        <taxon>Heterodermia</taxon>
    </lineage>
</organism>
<dbReference type="AlphaFoldDB" id="A0A8H3IEJ1"/>
<evidence type="ECO:0000313" key="1">
    <source>
        <dbReference type="EMBL" id="CAF9910734.1"/>
    </source>
</evidence>
<dbReference type="OrthoDB" id="5302050at2759"/>
<evidence type="ECO:0000313" key="2">
    <source>
        <dbReference type="Proteomes" id="UP000664521"/>
    </source>
</evidence>
<gene>
    <name evidence="1" type="ORF">HETSPECPRED_010163</name>
</gene>
<reference evidence="1" key="1">
    <citation type="submission" date="2021-03" db="EMBL/GenBank/DDBJ databases">
        <authorList>
            <person name="Tagirdzhanova G."/>
        </authorList>
    </citation>
    <scope>NUCLEOTIDE SEQUENCE</scope>
</reference>
<name>A0A8H3IEJ1_9LECA</name>
<sequence length="126" mass="14785">MPPATRENWMSSTPGRTNWTRAMLERLRELHTRGMSERDITSELFREFGAPSRIGEVKAELYMLKSGPKPLQWNPAMEARVKEYAARGMDANRITTELFHEFAKPESGYWQETYRKMQDMKLRGDL</sequence>
<proteinExistence type="predicted"/>
<protein>
    <submittedName>
        <fullName evidence="1">Uncharacterized protein</fullName>
    </submittedName>
</protein>
<accession>A0A8H3IEJ1</accession>